<keyword evidence="2" id="KW-0902">Two-component regulatory system</keyword>
<dbReference type="InterPro" id="IPR001789">
    <property type="entry name" value="Sig_transdc_resp-reg_receiver"/>
</dbReference>
<keyword evidence="1 3" id="KW-0597">Phosphoprotein</keyword>
<dbReference type="EMBL" id="JQ844180">
    <property type="protein sequence ID" value="AGS52045.1"/>
    <property type="molecule type" value="Genomic_DNA"/>
</dbReference>
<evidence type="ECO:0000256" key="3">
    <source>
        <dbReference type="PROSITE-ProRule" id="PRU00169"/>
    </source>
</evidence>
<dbReference type="AlphaFoldDB" id="A0A806JYK6"/>
<proteinExistence type="predicted"/>
<dbReference type="SMART" id="SM00448">
    <property type="entry name" value="REC"/>
    <property type="match status" value="1"/>
</dbReference>
<dbReference type="PANTHER" id="PTHR44591:SF14">
    <property type="entry name" value="PROTEIN PILG"/>
    <property type="match status" value="1"/>
</dbReference>
<evidence type="ECO:0000259" key="4">
    <source>
        <dbReference type="PROSITE" id="PS50110"/>
    </source>
</evidence>
<accession>A0A806JYK6</accession>
<dbReference type="GO" id="GO:0000160">
    <property type="term" value="P:phosphorelay signal transduction system"/>
    <property type="evidence" value="ECO:0007669"/>
    <property type="project" value="UniProtKB-KW"/>
</dbReference>
<organism evidence="5">
    <name type="scientific">uncultured bacterium contig00008</name>
    <dbReference type="NCBI Taxonomy" id="1181500"/>
    <lineage>
        <taxon>Bacteria</taxon>
        <taxon>environmental samples</taxon>
    </lineage>
</organism>
<dbReference type="Pfam" id="PF00072">
    <property type="entry name" value="Response_reg"/>
    <property type="match status" value="1"/>
</dbReference>
<sequence length="140" mass="15658">MSINKKEPLGIKPNHNTPYRVLIIDDSEFIAKQLTKILTSEKFEIAATSFDGVSGLEKYKELHTDIDLVTLDITMPKMDGTSVLEKILEFNKDAKVIMVSALGMEDVVKKCILTGAKNYIKKPFDRAKVLERVASVLKST</sequence>
<protein>
    <submittedName>
        <fullName evidence="5">Chemotaxis response regulator</fullName>
    </submittedName>
</protein>
<reference evidence="5" key="1">
    <citation type="submission" date="2012-03" db="EMBL/GenBank/DDBJ databases">
        <title>Functional metagenomics reveals considerable lignocellulase gene clusters in the gut microbiome of a wood-feeding higher termite.</title>
        <authorList>
            <person name="Liu N."/>
        </authorList>
    </citation>
    <scope>NUCLEOTIDE SEQUENCE</scope>
</reference>
<dbReference type="SUPFAM" id="SSF52172">
    <property type="entry name" value="CheY-like"/>
    <property type="match status" value="1"/>
</dbReference>
<dbReference type="PANTHER" id="PTHR44591">
    <property type="entry name" value="STRESS RESPONSE REGULATOR PROTEIN 1"/>
    <property type="match status" value="1"/>
</dbReference>
<dbReference type="PROSITE" id="PS50110">
    <property type="entry name" value="RESPONSE_REGULATORY"/>
    <property type="match status" value="1"/>
</dbReference>
<name>A0A806JYK6_9BACT</name>
<feature type="domain" description="Response regulatory" evidence="4">
    <location>
        <begin position="20"/>
        <end position="137"/>
    </location>
</feature>
<dbReference type="Gene3D" id="3.40.50.2300">
    <property type="match status" value="1"/>
</dbReference>
<dbReference type="InterPro" id="IPR011006">
    <property type="entry name" value="CheY-like_superfamily"/>
</dbReference>
<feature type="modified residue" description="4-aspartylphosphate" evidence="3">
    <location>
        <position position="72"/>
    </location>
</feature>
<evidence type="ECO:0000313" key="5">
    <source>
        <dbReference type="EMBL" id="AGS52045.1"/>
    </source>
</evidence>
<dbReference type="InterPro" id="IPR050595">
    <property type="entry name" value="Bact_response_regulator"/>
</dbReference>
<evidence type="ECO:0000256" key="2">
    <source>
        <dbReference type="ARBA" id="ARBA00023012"/>
    </source>
</evidence>
<evidence type="ECO:0000256" key="1">
    <source>
        <dbReference type="ARBA" id="ARBA00022553"/>
    </source>
</evidence>